<evidence type="ECO:0000256" key="1">
    <source>
        <dbReference type="SAM" id="SignalP"/>
    </source>
</evidence>
<keyword evidence="1" id="KW-0732">Signal</keyword>
<dbReference type="Proteomes" id="UP000757103">
    <property type="component" value="Unassembled WGS sequence"/>
</dbReference>
<dbReference type="EMBL" id="DYUD01000023">
    <property type="protein sequence ID" value="HJG89292.1"/>
    <property type="molecule type" value="Genomic_DNA"/>
</dbReference>
<proteinExistence type="predicted"/>
<evidence type="ECO:0008006" key="4">
    <source>
        <dbReference type="Google" id="ProtNLM"/>
    </source>
</evidence>
<evidence type="ECO:0000313" key="3">
    <source>
        <dbReference type="Proteomes" id="UP000757103"/>
    </source>
</evidence>
<feature type="chain" id="PRO_5037893362" description="Outer membrane protein beta-barrel domain-containing protein" evidence="1">
    <location>
        <begin position="22"/>
        <end position="170"/>
    </location>
</feature>
<reference evidence="2" key="1">
    <citation type="journal article" date="2021" name="PeerJ">
        <title>Extensive microbial diversity within the chicken gut microbiome revealed by metagenomics and culture.</title>
        <authorList>
            <person name="Gilroy R."/>
            <person name="Ravi A."/>
            <person name="Getino M."/>
            <person name="Pursley I."/>
            <person name="Horton D.L."/>
            <person name="Alikhan N.F."/>
            <person name="Baker D."/>
            <person name="Gharbi K."/>
            <person name="Hall N."/>
            <person name="Watson M."/>
            <person name="Adriaenssens E.M."/>
            <person name="Foster-Nyarko E."/>
            <person name="Jarju S."/>
            <person name="Secka A."/>
            <person name="Antonio M."/>
            <person name="Oren A."/>
            <person name="Chaudhuri R.R."/>
            <person name="La Ragione R."/>
            <person name="Hildebrand F."/>
            <person name="Pallen M.J."/>
        </authorList>
    </citation>
    <scope>NUCLEOTIDE SEQUENCE</scope>
    <source>
        <strain evidence="2">CHK121-7720</strain>
    </source>
</reference>
<dbReference type="AlphaFoldDB" id="A0A921MRV8"/>
<sequence>MKRLIYTTALLLMLATVKTHAQTFMDRIHFEFSAGTGMENKGITPVDFSFKSQVEFVSIAYLFVTVEDNISLYKNKEVKTYYNGVSLGGGLGVKLLDSVKSIHALDVRAKALSSVGCPSWKRSSYDISLAWYLRSYRFSPVVELGYRFIDSHTSGLSNCGNAFLSIGFRY</sequence>
<name>A0A921MRV8_9BACT</name>
<evidence type="ECO:0000313" key="2">
    <source>
        <dbReference type="EMBL" id="HJG89292.1"/>
    </source>
</evidence>
<protein>
    <recommendedName>
        <fullName evidence="4">Outer membrane protein beta-barrel domain-containing protein</fullName>
    </recommendedName>
</protein>
<dbReference type="RefSeq" id="WP_273306341.1">
    <property type="nucleotide sequence ID" value="NZ_DYUD01000023.1"/>
</dbReference>
<accession>A0A921MRV8</accession>
<reference evidence="2" key="2">
    <citation type="submission" date="2021-09" db="EMBL/GenBank/DDBJ databases">
        <authorList>
            <person name="Gilroy R."/>
        </authorList>
    </citation>
    <scope>NUCLEOTIDE SEQUENCE</scope>
    <source>
        <strain evidence="2">CHK121-7720</strain>
    </source>
</reference>
<gene>
    <name evidence="2" type="ORF">K8U91_07470</name>
</gene>
<organism evidence="2 3">
    <name type="scientific">Barnesiella viscericola</name>
    <dbReference type="NCBI Taxonomy" id="397865"/>
    <lineage>
        <taxon>Bacteria</taxon>
        <taxon>Pseudomonadati</taxon>
        <taxon>Bacteroidota</taxon>
        <taxon>Bacteroidia</taxon>
        <taxon>Bacteroidales</taxon>
        <taxon>Barnesiellaceae</taxon>
        <taxon>Barnesiella</taxon>
    </lineage>
</organism>
<feature type="signal peptide" evidence="1">
    <location>
        <begin position="1"/>
        <end position="21"/>
    </location>
</feature>
<comment type="caution">
    <text evidence="2">The sequence shown here is derived from an EMBL/GenBank/DDBJ whole genome shotgun (WGS) entry which is preliminary data.</text>
</comment>